<comment type="caution">
    <text evidence="10">The sequence shown here is derived from an EMBL/GenBank/DDBJ whole genome shotgun (WGS) entry which is preliminary data.</text>
</comment>
<evidence type="ECO:0000256" key="7">
    <source>
        <dbReference type="RuleBase" id="RU363032"/>
    </source>
</evidence>
<evidence type="ECO:0000256" key="2">
    <source>
        <dbReference type="ARBA" id="ARBA00022448"/>
    </source>
</evidence>
<dbReference type="SUPFAM" id="SSF161098">
    <property type="entry name" value="MetI-like"/>
    <property type="match status" value="1"/>
</dbReference>
<dbReference type="InterPro" id="IPR035906">
    <property type="entry name" value="MetI-like_sf"/>
</dbReference>
<keyword evidence="6 7" id="KW-0472">Membrane</keyword>
<accession>A0ABU7P9C5</accession>
<evidence type="ECO:0000256" key="4">
    <source>
        <dbReference type="ARBA" id="ARBA00022692"/>
    </source>
</evidence>
<feature type="transmembrane region" description="Helical" evidence="7">
    <location>
        <begin position="96"/>
        <end position="117"/>
    </location>
</feature>
<feature type="domain" description="ABC transmembrane type-1" evidence="9">
    <location>
        <begin position="92"/>
        <end position="302"/>
    </location>
</feature>
<dbReference type="PROSITE" id="PS50928">
    <property type="entry name" value="ABC_TM1"/>
    <property type="match status" value="1"/>
</dbReference>
<evidence type="ECO:0000313" key="11">
    <source>
        <dbReference type="Proteomes" id="UP001344658"/>
    </source>
</evidence>
<keyword evidence="3" id="KW-1003">Cell membrane</keyword>
<dbReference type="EMBL" id="JAZEWV010000006">
    <property type="protein sequence ID" value="MEE4542417.1"/>
    <property type="molecule type" value="Genomic_DNA"/>
</dbReference>
<feature type="transmembrane region" description="Helical" evidence="7">
    <location>
        <begin position="221"/>
        <end position="244"/>
    </location>
</feature>
<organism evidence="10 11">
    <name type="scientific">Actinacidiphila polyblastidii</name>
    <dbReference type="NCBI Taxonomy" id="3110430"/>
    <lineage>
        <taxon>Bacteria</taxon>
        <taxon>Bacillati</taxon>
        <taxon>Actinomycetota</taxon>
        <taxon>Actinomycetes</taxon>
        <taxon>Kitasatosporales</taxon>
        <taxon>Streptomycetaceae</taxon>
        <taxon>Actinacidiphila</taxon>
    </lineage>
</organism>
<evidence type="ECO:0000256" key="1">
    <source>
        <dbReference type="ARBA" id="ARBA00004651"/>
    </source>
</evidence>
<keyword evidence="2 7" id="KW-0813">Transport</keyword>
<evidence type="ECO:0000259" key="9">
    <source>
        <dbReference type="PROSITE" id="PS50928"/>
    </source>
</evidence>
<evidence type="ECO:0000313" key="10">
    <source>
        <dbReference type="EMBL" id="MEE4542417.1"/>
    </source>
</evidence>
<feature type="transmembrane region" description="Helical" evidence="7">
    <location>
        <begin position="129"/>
        <end position="150"/>
    </location>
</feature>
<dbReference type="InterPro" id="IPR000515">
    <property type="entry name" value="MetI-like"/>
</dbReference>
<keyword evidence="5 7" id="KW-1133">Transmembrane helix</keyword>
<protein>
    <submittedName>
        <fullName evidence="10">Sugar ABC transporter permease</fullName>
    </submittedName>
</protein>
<feature type="transmembrane region" description="Helical" evidence="7">
    <location>
        <begin position="177"/>
        <end position="200"/>
    </location>
</feature>
<evidence type="ECO:0000256" key="5">
    <source>
        <dbReference type="ARBA" id="ARBA00022989"/>
    </source>
</evidence>
<dbReference type="InterPro" id="IPR050809">
    <property type="entry name" value="UgpAE/MalFG_permease"/>
</dbReference>
<dbReference type="RefSeq" id="WP_330794347.1">
    <property type="nucleotide sequence ID" value="NZ_JAZEWV010000006.1"/>
</dbReference>
<sequence length="313" mass="33928">MTTIAPPRSSGPASDAQAPPARRRTDPTPYLLIAPSLLVLLGVLAYPLVKVVILSTQKWGVAQIFSASGAPSFVGADNYTELLGDSEFWSVLERTVLLTVAMVGLSMGIGFAVALLMRRVPAWCRRGMTFALVMAWSVPTFISTEIFRWMTEYNSGVVNWALGTQPHNWYTDSTQGLAVATAVVVWGAVPLIAITLYAGLLQIPAELVEAARMDGAGAWGVFRHITLPVLRSLLLMLTTLSVIWDFQVFNQIWILRNGAPSSDYYTLGIYAYVKAYAAHDYGLASAAAVLTVVALLGVMVVYLRQIAKIGELS</sequence>
<proteinExistence type="inferred from homology"/>
<keyword evidence="11" id="KW-1185">Reference proteome</keyword>
<feature type="transmembrane region" description="Helical" evidence="7">
    <location>
        <begin position="30"/>
        <end position="49"/>
    </location>
</feature>
<dbReference type="Proteomes" id="UP001344658">
    <property type="component" value="Unassembled WGS sequence"/>
</dbReference>
<dbReference type="PANTHER" id="PTHR43227">
    <property type="entry name" value="BLL4140 PROTEIN"/>
    <property type="match status" value="1"/>
</dbReference>
<comment type="subcellular location">
    <subcellularLocation>
        <location evidence="1 7">Cell membrane</location>
        <topology evidence="1 7">Multi-pass membrane protein</topology>
    </subcellularLocation>
</comment>
<evidence type="ECO:0000256" key="8">
    <source>
        <dbReference type="SAM" id="MobiDB-lite"/>
    </source>
</evidence>
<dbReference type="Pfam" id="PF00528">
    <property type="entry name" value="BPD_transp_1"/>
    <property type="match status" value="1"/>
</dbReference>
<dbReference type="CDD" id="cd06261">
    <property type="entry name" value="TM_PBP2"/>
    <property type="match status" value="1"/>
</dbReference>
<dbReference type="Gene3D" id="1.10.3720.10">
    <property type="entry name" value="MetI-like"/>
    <property type="match status" value="1"/>
</dbReference>
<feature type="transmembrane region" description="Helical" evidence="7">
    <location>
        <begin position="281"/>
        <end position="303"/>
    </location>
</feature>
<comment type="similarity">
    <text evidence="7">Belongs to the binding-protein-dependent transport system permease family.</text>
</comment>
<dbReference type="PANTHER" id="PTHR43227:SF8">
    <property type="entry name" value="DIACETYLCHITOBIOSE UPTAKE SYSTEM PERMEASE PROTEIN DASB"/>
    <property type="match status" value="1"/>
</dbReference>
<keyword evidence="4 7" id="KW-0812">Transmembrane</keyword>
<gene>
    <name evidence="10" type="ORF">V2S66_10640</name>
</gene>
<evidence type="ECO:0000256" key="6">
    <source>
        <dbReference type="ARBA" id="ARBA00023136"/>
    </source>
</evidence>
<name>A0ABU7P9C5_9ACTN</name>
<feature type="region of interest" description="Disordered" evidence="8">
    <location>
        <begin position="1"/>
        <end position="24"/>
    </location>
</feature>
<evidence type="ECO:0000256" key="3">
    <source>
        <dbReference type="ARBA" id="ARBA00022475"/>
    </source>
</evidence>
<reference evidence="10 11" key="1">
    <citation type="submission" date="2023-12" db="EMBL/GenBank/DDBJ databases">
        <title>Streptomyces sp. V4-01.</title>
        <authorList>
            <person name="Somphong A."/>
            <person name="Phongsopitanun W."/>
        </authorList>
    </citation>
    <scope>NUCLEOTIDE SEQUENCE [LARGE SCALE GENOMIC DNA]</scope>
    <source>
        <strain evidence="10 11">V4-01</strain>
    </source>
</reference>